<keyword evidence="1" id="KW-0808">Transferase</keyword>
<feature type="region of interest" description="Disordered" evidence="2">
    <location>
        <begin position="1049"/>
        <end position="1100"/>
    </location>
</feature>
<dbReference type="Proteomes" id="UP000298327">
    <property type="component" value="Unassembled WGS sequence"/>
</dbReference>
<dbReference type="EMBL" id="SEOQ01000554">
    <property type="protein sequence ID" value="TFY60601.1"/>
    <property type="molecule type" value="Genomic_DNA"/>
</dbReference>
<reference evidence="4 5" key="1">
    <citation type="submission" date="2019-02" db="EMBL/GenBank/DDBJ databases">
        <title>Genome sequencing of the rare red list fungi Dentipellis fragilis.</title>
        <authorList>
            <person name="Buettner E."/>
            <person name="Kellner H."/>
        </authorList>
    </citation>
    <scope>NUCLEOTIDE SEQUENCE [LARGE SCALE GENOMIC DNA]</scope>
    <source>
        <strain evidence="4 5">DSM 105465</strain>
    </source>
</reference>
<protein>
    <recommendedName>
        <fullName evidence="1">RNA-dependent RNA polymerase</fullName>
        <ecNumber evidence="1">2.7.7.48</ecNumber>
    </recommendedName>
</protein>
<dbReference type="EC" id="2.7.7.48" evidence="1"/>
<feature type="region of interest" description="Disordered" evidence="2">
    <location>
        <begin position="998"/>
        <end position="1030"/>
    </location>
</feature>
<dbReference type="STRING" id="205917.A0A4Y9YGN0"/>
<evidence type="ECO:0000256" key="2">
    <source>
        <dbReference type="SAM" id="MobiDB-lite"/>
    </source>
</evidence>
<keyword evidence="1" id="KW-0548">Nucleotidyltransferase</keyword>
<dbReference type="PANTHER" id="PTHR23079">
    <property type="entry name" value="RNA-DEPENDENT RNA POLYMERASE"/>
    <property type="match status" value="1"/>
</dbReference>
<feature type="compositionally biased region" description="Basic and acidic residues" evidence="2">
    <location>
        <begin position="1014"/>
        <end position="1030"/>
    </location>
</feature>
<dbReference type="PANTHER" id="PTHR23079:SF55">
    <property type="entry name" value="RNA-DIRECTED RNA POLYMERASE"/>
    <property type="match status" value="1"/>
</dbReference>
<dbReference type="OrthoDB" id="6513042at2759"/>
<feature type="domain" description="RDRP core" evidence="3">
    <location>
        <begin position="440"/>
        <end position="1045"/>
    </location>
</feature>
<keyword evidence="1" id="KW-0694">RNA-binding</keyword>
<comment type="catalytic activity">
    <reaction evidence="1">
        <text>RNA(n) + a ribonucleoside 5'-triphosphate = RNA(n+1) + diphosphate</text>
        <dbReference type="Rhea" id="RHEA:21248"/>
        <dbReference type="Rhea" id="RHEA-COMP:14527"/>
        <dbReference type="Rhea" id="RHEA-COMP:17342"/>
        <dbReference type="ChEBI" id="CHEBI:33019"/>
        <dbReference type="ChEBI" id="CHEBI:61557"/>
        <dbReference type="ChEBI" id="CHEBI:140395"/>
        <dbReference type="EC" id="2.7.7.48"/>
    </reaction>
</comment>
<accession>A0A4Y9YGN0</accession>
<dbReference type="GO" id="GO:0030422">
    <property type="term" value="P:siRNA processing"/>
    <property type="evidence" value="ECO:0007669"/>
    <property type="project" value="TreeGrafter"/>
</dbReference>
<evidence type="ECO:0000313" key="5">
    <source>
        <dbReference type="Proteomes" id="UP000298327"/>
    </source>
</evidence>
<dbReference type="GO" id="GO:0003723">
    <property type="term" value="F:RNA binding"/>
    <property type="evidence" value="ECO:0007669"/>
    <property type="project" value="UniProtKB-KW"/>
</dbReference>
<dbReference type="InterPro" id="IPR057596">
    <property type="entry name" value="RDRP_core"/>
</dbReference>
<keyword evidence="1" id="KW-0696">RNA-directed RNA polymerase</keyword>
<dbReference type="InterPro" id="IPR007855">
    <property type="entry name" value="RDRP"/>
</dbReference>
<dbReference type="GO" id="GO:0031380">
    <property type="term" value="C:nuclear RNA-directed RNA polymerase complex"/>
    <property type="evidence" value="ECO:0007669"/>
    <property type="project" value="TreeGrafter"/>
</dbReference>
<gene>
    <name evidence="4" type="ORF">EVG20_g7360</name>
</gene>
<organism evidence="4 5">
    <name type="scientific">Dentipellis fragilis</name>
    <dbReference type="NCBI Taxonomy" id="205917"/>
    <lineage>
        <taxon>Eukaryota</taxon>
        <taxon>Fungi</taxon>
        <taxon>Dikarya</taxon>
        <taxon>Basidiomycota</taxon>
        <taxon>Agaricomycotina</taxon>
        <taxon>Agaricomycetes</taxon>
        <taxon>Russulales</taxon>
        <taxon>Hericiaceae</taxon>
        <taxon>Dentipellis</taxon>
    </lineage>
</organism>
<proteinExistence type="inferred from homology"/>
<keyword evidence="5" id="KW-1185">Reference proteome</keyword>
<sequence length="1289" mass="144774">MELELRYIDHDASKYQVVKAIETVLHGPDLFDPADPKTRGRVPNFQVKLEPRPAGGVGNNGNGRLIVPTQSLGERLLRWLRDNPEKHAIRVLGRRMKVVPTKRKVPDGLRQTLEKALYVGPEKEKEHDEIIYELDKSLRVAKVQFGVWFKPDDAPQASRQFSIEYEADYTKKSVAWLELKYDHKEIRIEVSRFLHVPDSTLTLTLSSQLGERMTEEQAFSVVVKFSSIRKMGIGFDFGNAFICFDLLTPPVLEETNFNNRQREGFIRHKNKDRDRIPALDEAHARVSPYAHHLRIVLLNSDDIYDFERLCRTAKCEPMPIRVQTIEASRMDFYSHRQLHSVQRWLKTMDWNCAFQIEALLCNGLMNTGELLTVLKDPIDRMRKKFGTRANEVLRHFIIALRTLDPNDTPRKCFERVCADQEDAEPLRLSAGSFFCHHITITPTRMLLDGPNVTQSNRVIRRYQDHGAGEFFVRVEFKDEDRLQYRWDRDIDGTWFLQQRVGHILKHGFDLAGRRFEFLAYSSSALREHAVWFMCPFEDPHEGHVDSEHIRRSLGDFSGELLRQPSKLAARLAQAFTATDPSVVIMKGQWEEMLDLGIGGYIHLDDDVATNDVCTDGVGTISPQLGSMIWDALCNARPGLKENSVMPSAYQIRFLGYKGVAVVDHQLEGVKMRLRPSMRKFRSHDVEAAEIEIARAFERPNKSYLNRPLEKAKEAIYTAGDTLLNFRSLLRENGLGFGFHVPFILEQLAKLDLDFKSDGKTRAIDYPLLNELLRYAINAVLRDVKHRARIPLPDSYMLVGVADEGRAYILEGADPKDVFVLGEGEIAACIQERPDLEPKWLEGTVCISRSPVVHPGDVRRVWAIKPPDDKLCFFRDLKNVVVLPVAGNRSLASCLGGGDLDGDLFDIIAGHPQLVPNEQVEAGSYTGTGTLTLDRDCTVTDICDFIVEYIHSDVLGLLSDKHIIIADQSADHTSDWRCLRLAELCSHAVDYPKNGKPVDIDTPGALPRNLIPFKPDWHRPEDQMDDGHDADYYESDRALGHLYRNIKIRDLNAPAPPPAPPAEKAKTNGKKKNKAKGKDKGKGKGRASTPEPDPDAPPDAISQALFPLAQRAFLEDPSSSDSEPDWAGSSAAGLFTRYARELRCIRATHTLRDEPGAMLAEAELAVGSILSACSNGRWRAARTFSMKTHVDVLVRNMRAAMMGEPVGGGRGGAGFGAGHGGADNEGVDKEVLCAGLKRAWDAWTWVLGHQELEGIRSFGLVALGVVLDCLKRLELMPDPVAIAVPVPAPE</sequence>
<dbReference type="GO" id="GO:0003968">
    <property type="term" value="F:RNA-directed RNA polymerase activity"/>
    <property type="evidence" value="ECO:0007669"/>
    <property type="project" value="UniProtKB-KW"/>
</dbReference>
<comment type="similarity">
    <text evidence="1">Belongs to the RdRP family.</text>
</comment>
<evidence type="ECO:0000259" key="3">
    <source>
        <dbReference type="Pfam" id="PF05183"/>
    </source>
</evidence>
<name>A0A4Y9YGN0_9AGAM</name>
<dbReference type="Pfam" id="PF05183">
    <property type="entry name" value="RdRP"/>
    <property type="match status" value="1"/>
</dbReference>
<evidence type="ECO:0000256" key="1">
    <source>
        <dbReference type="RuleBase" id="RU363098"/>
    </source>
</evidence>
<evidence type="ECO:0000313" key="4">
    <source>
        <dbReference type="EMBL" id="TFY60601.1"/>
    </source>
</evidence>
<comment type="caution">
    <text evidence="4">The sequence shown here is derived from an EMBL/GenBank/DDBJ whole genome shotgun (WGS) entry which is preliminary data.</text>
</comment>